<evidence type="ECO:0000256" key="2">
    <source>
        <dbReference type="SAM" id="SignalP"/>
    </source>
</evidence>
<evidence type="ECO:0000256" key="1">
    <source>
        <dbReference type="SAM" id="MobiDB-lite"/>
    </source>
</evidence>
<dbReference type="AlphaFoldDB" id="A0A810NAM0"/>
<protein>
    <submittedName>
        <fullName evidence="3">Uncharacterized protein</fullName>
    </submittedName>
</protein>
<sequence length="214" mass="21838">MSMRRWVACVGLVVMTGAVGACGAGPTTDASGTPTSGPPTSADAVPTDTSASPSGPTSTATPAVLSGERQVTIVRVQSFESGLSLTDEGRLAETVDDSGRQLFVPTPNGETYLIKAYYGGGRGSGTKPVCWQVLNPGNSRPLVVEGADCKPDEPRQQFTVTAAEGGDAETFLISSGGAYLRTSAQHGLILEELGHAQPESSFRLVDNGPAPAGG</sequence>
<organism evidence="3 4">
    <name type="scientific">Polymorphospora rubra</name>
    <dbReference type="NCBI Taxonomy" id="338584"/>
    <lineage>
        <taxon>Bacteria</taxon>
        <taxon>Bacillati</taxon>
        <taxon>Actinomycetota</taxon>
        <taxon>Actinomycetes</taxon>
        <taxon>Micromonosporales</taxon>
        <taxon>Micromonosporaceae</taxon>
        <taxon>Polymorphospora</taxon>
    </lineage>
</organism>
<reference evidence="3" key="1">
    <citation type="submission" date="2020-08" db="EMBL/GenBank/DDBJ databases">
        <title>Whole genome shotgun sequence of Polymorphospora rubra NBRC 101157.</title>
        <authorList>
            <person name="Komaki H."/>
            <person name="Tamura T."/>
        </authorList>
    </citation>
    <scope>NUCLEOTIDE SEQUENCE</scope>
    <source>
        <strain evidence="3">NBRC 101157</strain>
    </source>
</reference>
<proteinExistence type="predicted"/>
<gene>
    <name evidence="3" type="ORF">Prubr_72880</name>
</gene>
<dbReference type="KEGG" id="pry:Prubr_72880"/>
<feature type="signal peptide" evidence="2">
    <location>
        <begin position="1"/>
        <end position="23"/>
    </location>
</feature>
<dbReference type="EMBL" id="AP023359">
    <property type="protein sequence ID" value="BCJ70267.1"/>
    <property type="molecule type" value="Genomic_DNA"/>
</dbReference>
<dbReference type="Proteomes" id="UP000680866">
    <property type="component" value="Chromosome"/>
</dbReference>
<evidence type="ECO:0000313" key="4">
    <source>
        <dbReference type="Proteomes" id="UP000680866"/>
    </source>
</evidence>
<keyword evidence="4" id="KW-1185">Reference proteome</keyword>
<keyword evidence="2" id="KW-0732">Signal</keyword>
<dbReference type="RefSeq" id="WP_212820058.1">
    <property type="nucleotide sequence ID" value="NZ_AP023359.1"/>
</dbReference>
<feature type="compositionally biased region" description="Polar residues" evidence="1">
    <location>
        <begin position="28"/>
        <end position="39"/>
    </location>
</feature>
<evidence type="ECO:0000313" key="3">
    <source>
        <dbReference type="EMBL" id="BCJ70267.1"/>
    </source>
</evidence>
<feature type="compositionally biased region" description="Low complexity" evidence="1">
    <location>
        <begin position="46"/>
        <end position="63"/>
    </location>
</feature>
<feature type="region of interest" description="Disordered" evidence="1">
    <location>
        <begin position="28"/>
        <end position="63"/>
    </location>
</feature>
<feature type="chain" id="PRO_5032859438" evidence="2">
    <location>
        <begin position="24"/>
        <end position="214"/>
    </location>
</feature>
<dbReference type="PROSITE" id="PS51257">
    <property type="entry name" value="PROKAR_LIPOPROTEIN"/>
    <property type="match status" value="1"/>
</dbReference>
<name>A0A810NAM0_9ACTN</name>
<accession>A0A810NAM0</accession>